<feature type="domain" description="NACHT" evidence="5">
    <location>
        <begin position="124"/>
        <end position="269"/>
    </location>
</feature>
<evidence type="ECO:0000256" key="2">
    <source>
        <dbReference type="ARBA" id="ARBA00022737"/>
    </source>
</evidence>
<dbReference type="InterPro" id="IPR007111">
    <property type="entry name" value="NACHT_NTPase"/>
</dbReference>
<dbReference type="InterPro" id="IPR001680">
    <property type="entry name" value="WD40_rpt"/>
</dbReference>
<feature type="repeat" description="WD" evidence="3">
    <location>
        <begin position="464"/>
        <end position="504"/>
    </location>
</feature>
<dbReference type="InterPro" id="IPR027417">
    <property type="entry name" value="P-loop_NTPase"/>
</dbReference>
<dbReference type="PROSITE" id="PS50837">
    <property type="entry name" value="NACHT"/>
    <property type="match status" value="1"/>
</dbReference>
<dbReference type="PANTHER" id="PTHR22847:SF637">
    <property type="entry name" value="WD REPEAT DOMAIN 5B"/>
    <property type="match status" value="1"/>
</dbReference>
<feature type="repeat" description="WD" evidence="3">
    <location>
        <begin position="601"/>
        <end position="642"/>
    </location>
</feature>
<dbReference type="CDD" id="cd00009">
    <property type="entry name" value="AAA"/>
    <property type="match status" value="1"/>
</dbReference>
<dbReference type="GO" id="GO:1990234">
    <property type="term" value="C:transferase complex"/>
    <property type="evidence" value="ECO:0007669"/>
    <property type="project" value="UniProtKB-ARBA"/>
</dbReference>
<dbReference type="OrthoDB" id="538223at2759"/>
<evidence type="ECO:0000256" key="4">
    <source>
        <dbReference type="SAM" id="MobiDB-lite"/>
    </source>
</evidence>
<dbReference type="SUPFAM" id="SSF50978">
    <property type="entry name" value="WD40 repeat-like"/>
    <property type="match status" value="1"/>
</dbReference>
<evidence type="ECO:0000313" key="7">
    <source>
        <dbReference type="Proteomes" id="UP000623467"/>
    </source>
</evidence>
<dbReference type="InterPro" id="IPR036322">
    <property type="entry name" value="WD40_repeat_dom_sf"/>
</dbReference>
<accession>A0A8H6Y0B9</accession>
<dbReference type="PANTHER" id="PTHR22847">
    <property type="entry name" value="WD40 REPEAT PROTEIN"/>
    <property type="match status" value="1"/>
</dbReference>
<feature type="repeat" description="WD" evidence="3">
    <location>
        <begin position="945"/>
        <end position="986"/>
    </location>
</feature>
<evidence type="ECO:0000313" key="6">
    <source>
        <dbReference type="EMBL" id="KAF7349639.1"/>
    </source>
</evidence>
<gene>
    <name evidence="6" type="ORF">MSAN_01690100</name>
</gene>
<keyword evidence="7" id="KW-1185">Reference proteome</keyword>
<sequence>MQCPLTPKIDCVIVLFVYNLKMHTPVPESMAMRLGLGQSLTFNVYGGEGGAGGPSHGQAPGGQGGHGDGPTVNNYFTMEQTQDLISKLNYAKDAGVRASKACLPGTRVKLLSRIRNWALYPAQRTLLLYGAAGTGKSAIAHTIARDLDSEKLALVPFFAFSRSVQNRSSSQLIPTWAKRLAELHPPYQAYLHGLQLSDLESTDLVHQQDVLFLKGLASLSNHGKAVVFIVDALDECPKEEAEDLFSILEELVCKPTLPVFARFLVTSRSHGEILETFESAPSILHINIDDEKETVQDINKFVNHKLHKPKVQHMAGLYYACLAAGHHLRNTLPTTSEINSTPSIHPDIIYNMTYFLDNNFLFWLEAHSCMDTGKDGPGTILAQFLEWSMGIAENGLRTILLDYIQFEKRFRQGYMMSAPQVYISGLVFVPQESIISQKYRSRFRNLIQASGSLDTVWPTSETLVIHEATGVRSVAFAPDGLYIASGSGTNIRIWDVKTGQQVGEPLIGHTDSVQDKTICLWDVKTGKQVDKPLNGHTDWVRTIRLWDVKTGQQVDKPLFGHIGWVQSVAFSSDGSHIVTGSDDRTVRLWDVKTGQQVGKPLSGHNYCVQSVAFSPDGTYIASGSDDRTICQWEVKTGQQVGKPLVGHIDWVQSVAFSPDGSHIASGSDDKTIRIWDVRAGQQVGEPLIGHTNYVQSVAFSPDGSHIVSGSNDKTIRIWDVRTKQQVSEPLISHTNYVWSVAFLPNGSHIASGSSDKTIRIWDVKTGQQVGEPFVGHTDSVWSVAFSPDGSYIASGSRDDTICLWEVKTGQQIGKPLIGHTHWVQSVTFSPDGSHIASGSYDRTICLWDVKTGWQVGEPLFGHTGGIQSVAFSPDGSHIVSGSGDKTIRIWDVKTGQQVSKPLVGHIDWVRSVAFSPDGSHIVSGSDDRTVRLWDVKTGQQVGKSFVGHTYWVQSVAFSPDGSHIVSGSYDRTIRLWDVKTGRQVGKPLFGHTGWVQSVAFSADGRHTVSGSWDKTIRLWDITTEQSTNFPAKHSDVISSVILEDGWFETINHESHALWVPHAFRQHLFNYYPPWPMIICAQPQIKLELTNAVLGSNWAMILNRVHAA</sequence>
<keyword evidence="1 3" id="KW-0853">WD repeat</keyword>
<feature type="region of interest" description="Disordered" evidence="4">
    <location>
        <begin position="51"/>
        <end position="71"/>
    </location>
</feature>
<dbReference type="PROSITE" id="PS00678">
    <property type="entry name" value="WD_REPEATS_1"/>
    <property type="match status" value="10"/>
</dbReference>
<dbReference type="SMART" id="SM00320">
    <property type="entry name" value="WD40"/>
    <property type="match status" value="12"/>
</dbReference>
<dbReference type="CDD" id="cd00200">
    <property type="entry name" value="WD40"/>
    <property type="match status" value="2"/>
</dbReference>
<feature type="repeat" description="WD" evidence="3">
    <location>
        <begin position="816"/>
        <end position="857"/>
    </location>
</feature>
<dbReference type="PROSITE" id="PS50294">
    <property type="entry name" value="WD_REPEATS_REGION"/>
    <property type="match status" value="11"/>
</dbReference>
<name>A0A8H6Y0B9_9AGAR</name>
<feature type="repeat" description="WD" evidence="3">
    <location>
        <begin position="558"/>
        <end position="599"/>
    </location>
</feature>
<feature type="repeat" description="WD" evidence="3">
    <location>
        <begin position="988"/>
        <end position="1029"/>
    </location>
</feature>
<dbReference type="InterPro" id="IPR020472">
    <property type="entry name" value="WD40_PAC1"/>
</dbReference>
<dbReference type="Pfam" id="PF23414">
    <property type="entry name" value="Beta-prop_EML_2"/>
    <property type="match status" value="2"/>
</dbReference>
<reference evidence="6" key="1">
    <citation type="submission" date="2020-05" db="EMBL/GenBank/DDBJ databases">
        <title>Mycena genomes resolve the evolution of fungal bioluminescence.</title>
        <authorList>
            <person name="Tsai I.J."/>
        </authorList>
    </citation>
    <scope>NUCLEOTIDE SEQUENCE</scope>
    <source>
        <strain evidence="6">160909Yilan</strain>
    </source>
</reference>
<dbReference type="InterPro" id="IPR011047">
    <property type="entry name" value="Quinoprotein_ADH-like_sf"/>
</dbReference>
<organism evidence="6 7">
    <name type="scientific">Mycena sanguinolenta</name>
    <dbReference type="NCBI Taxonomy" id="230812"/>
    <lineage>
        <taxon>Eukaryota</taxon>
        <taxon>Fungi</taxon>
        <taxon>Dikarya</taxon>
        <taxon>Basidiomycota</taxon>
        <taxon>Agaricomycotina</taxon>
        <taxon>Agaricomycetes</taxon>
        <taxon>Agaricomycetidae</taxon>
        <taxon>Agaricales</taxon>
        <taxon>Marasmiineae</taxon>
        <taxon>Mycenaceae</taxon>
        <taxon>Mycena</taxon>
    </lineage>
</organism>
<evidence type="ECO:0000256" key="1">
    <source>
        <dbReference type="ARBA" id="ARBA00022574"/>
    </source>
</evidence>
<feature type="repeat" description="WD" evidence="3">
    <location>
        <begin position="687"/>
        <end position="728"/>
    </location>
</feature>
<feature type="repeat" description="WD" evidence="3">
    <location>
        <begin position="730"/>
        <end position="771"/>
    </location>
</feature>
<feature type="compositionally biased region" description="Gly residues" evidence="4">
    <location>
        <begin position="51"/>
        <end position="68"/>
    </location>
</feature>
<dbReference type="InterPro" id="IPR055442">
    <property type="entry name" value="Beta-prop_EML-like_2nd"/>
</dbReference>
<dbReference type="SUPFAM" id="SSF52540">
    <property type="entry name" value="P-loop containing nucleoside triphosphate hydrolases"/>
    <property type="match status" value="1"/>
</dbReference>
<evidence type="ECO:0000256" key="3">
    <source>
        <dbReference type="PROSITE-ProRule" id="PRU00221"/>
    </source>
</evidence>
<dbReference type="PROSITE" id="PS50082">
    <property type="entry name" value="WD_REPEATS_2"/>
    <property type="match status" value="12"/>
</dbReference>
<dbReference type="Proteomes" id="UP000623467">
    <property type="component" value="Unassembled WGS sequence"/>
</dbReference>
<feature type="repeat" description="WD" evidence="3">
    <location>
        <begin position="644"/>
        <end position="685"/>
    </location>
</feature>
<dbReference type="SUPFAM" id="SSF50998">
    <property type="entry name" value="Quinoprotein alcohol dehydrogenase-like"/>
    <property type="match status" value="1"/>
</dbReference>
<keyword evidence="2" id="KW-0677">Repeat</keyword>
<feature type="repeat" description="WD" evidence="3">
    <location>
        <begin position="902"/>
        <end position="943"/>
    </location>
</feature>
<dbReference type="Gene3D" id="3.40.50.300">
    <property type="entry name" value="P-loop containing nucleotide triphosphate hydrolases"/>
    <property type="match status" value="1"/>
</dbReference>
<dbReference type="SUPFAM" id="SSF101908">
    <property type="entry name" value="Putative isomerase YbhE"/>
    <property type="match status" value="1"/>
</dbReference>
<dbReference type="Pfam" id="PF24883">
    <property type="entry name" value="NPHP3_N"/>
    <property type="match status" value="1"/>
</dbReference>
<dbReference type="AlphaFoldDB" id="A0A8H6Y0B9"/>
<comment type="caution">
    <text evidence="6">The sequence shown here is derived from an EMBL/GenBank/DDBJ whole genome shotgun (WGS) entry which is preliminary data.</text>
</comment>
<protein>
    <submittedName>
        <fullName evidence="6">TPR-like protein</fullName>
    </submittedName>
</protein>
<evidence type="ECO:0000259" key="5">
    <source>
        <dbReference type="PROSITE" id="PS50837"/>
    </source>
</evidence>
<dbReference type="PRINTS" id="PR00320">
    <property type="entry name" value="GPROTEINBRPT"/>
</dbReference>
<dbReference type="EMBL" id="JACAZH010000015">
    <property type="protein sequence ID" value="KAF7349639.1"/>
    <property type="molecule type" value="Genomic_DNA"/>
</dbReference>
<dbReference type="Pfam" id="PF00400">
    <property type="entry name" value="WD40"/>
    <property type="match status" value="3"/>
</dbReference>
<feature type="repeat" description="WD" evidence="3">
    <location>
        <begin position="773"/>
        <end position="814"/>
    </location>
</feature>
<dbReference type="InterPro" id="IPR019775">
    <property type="entry name" value="WD40_repeat_CS"/>
</dbReference>
<proteinExistence type="predicted"/>
<feature type="repeat" description="WD" evidence="3">
    <location>
        <begin position="859"/>
        <end position="900"/>
    </location>
</feature>
<dbReference type="InterPro" id="IPR015943">
    <property type="entry name" value="WD40/YVTN_repeat-like_dom_sf"/>
</dbReference>
<dbReference type="Gene3D" id="2.130.10.10">
    <property type="entry name" value="YVTN repeat-like/Quinoprotein amine dehydrogenase"/>
    <property type="match status" value="7"/>
</dbReference>
<dbReference type="InterPro" id="IPR056884">
    <property type="entry name" value="NPHP3-like_N"/>
</dbReference>